<keyword evidence="2" id="KW-1185">Reference proteome</keyword>
<proteinExistence type="predicted"/>
<organism evidence="1 2">
    <name type="scientific">Rhypophila decipiens</name>
    <dbReference type="NCBI Taxonomy" id="261697"/>
    <lineage>
        <taxon>Eukaryota</taxon>
        <taxon>Fungi</taxon>
        <taxon>Dikarya</taxon>
        <taxon>Ascomycota</taxon>
        <taxon>Pezizomycotina</taxon>
        <taxon>Sordariomycetes</taxon>
        <taxon>Sordariomycetidae</taxon>
        <taxon>Sordariales</taxon>
        <taxon>Naviculisporaceae</taxon>
        <taxon>Rhypophila</taxon>
    </lineage>
</organism>
<name>A0AAN7B1E1_9PEZI</name>
<dbReference type="Proteomes" id="UP001301769">
    <property type="component" value="Unassembled WGS sequence"/>
</dbReference>
<comment type="caution">
    <text evidence="1">The sequence shown here is derived from an EMBL/GenBank/DDBJ whole genome shotgun (WGS) entry which is preliminary data.</text>
</comment>
<evidence type="ECO:0000313" key="2">
    <source>
        <dbReference type="Proteomes" id="UP001301769"/>
    </source>
</evidence>
<sequence>MQLSDTRQWLQPLATYISPYIGLLLLCPMGETEQDDEIQRKAWASLFWSVVATLKELVSILGDPASAISGAASEIYADTVALWNISSLPAEQQRPRWVAALAGALKFSSKTDWRCDQGAAGAQSESEPFLKGTIVTSNNEVPKATTHSS</sequence>
<reference evidence="1" key="1">
    <citation type="journal article" date="2023" name="Mol. Phylogenet. Evol.">
        <title>Genome-scale phylogeny and comparative genomics of the fungal order Sordariales.</title>
        <authorList>
            <person name="Hensen N."/>
            <person name="Bonometti L."/>
            <person name="Westerberg I."/>
            <person name="Brannstrom I.O."/>
            <person name="Guillou S."/>
            <person name="Cros-Aarteil S."/>
            <person name="Calhoun S."/>
            <person name="Haridas S."/>
            <person name="Kuo A."/>
            <person name="Mondo S."/>
            <person name="Pangilinan J."/>
            <person name="Riley R."/>
            <person name="LaButti K."/>
            <person name="Andreopoulos B."/>
            <person name="Lipzen A."/>
            <person name="Chen C."/>
            <person name="Yan M."/>
            <person name="Daum C."/>
            <person name="Ng V."/>
            <person name="Clum A."/>
            <person name="Steindorff A."/>
            <person name="Ohm R.A."/>
            <person name="Martin F."/>
            <person name="Silar P."/>
            <person name="Natvig D.O."/>
            <person name="Lalanne C."/>
            <person name="Gautier V."/>
            <person name="Ament-Velasquez S.L."/>
            <person name="Kruys A."/>
            <person name="Hutchinson M.I."/>
            <person name="Powell A.J."/>
            <person name="Barry K."/>
            <person name="Miller A.N."/>
            <person name="Grigoriev I.V."/>
            <person name="Debuchy R."/>
            <person name="Gladieux P."/>
            <person name="Hiltunen Thoren M."/>
            <person name="Johannesson H."/>
        </authorList>
    </citation>
    <scope>NUCLEOTIDE SEQUENCE</scope>
    <source>
        <strain evidence="1">PSN293</strain>
    </source>
</reference>
<dbReference type="EMBL" id="MU858442">
    <property type="protein sequence ID" value="KAK4206317.1"/>
    <property type="molecule type" value="Genomic_DNA"/>
</dbReference>
<dbReference type="AlphaFoldDB" id="A0AAN7B1E1"/>
<protein>
    <submittedName>
        <fullName evidence="1">Uncharacterized protein</fullName>
    </submittedName>
</protein>
<evidence type="ECO:0000313" key="1">
    <source>
        <dbReference type="EMBL" id="KAK4206317.1"/>
    </source>
</evidence>
<reference evidence="1" key="2">
    <citation type="submission" date="2023-05" db="EMBL/GenBank/DDBJ databases">
        <authorList>
            <consortium name="Lawrence Berkeley National Laboratory"/>
            <person name="Steindorff A."/>
            <person name="Hensen N."/>
            <person name="Bonometti L."/>
            <person name="Westerberg I."/>
            <person name="Brannstrom I.O."/>
            <person name="Guillou S."/>
            <person name="Cros-Aarteil S."/>
            <person name="Calhoun S."/>
            <person name="Haridas S."/>
            <person name="Kuo A."/>
            <person name="Mondo S."/>
            <person name="Pangilinan J."/>
            <person name="Riley R."/>
            <person name="Labutti K."/>
            <person name="Andreopoulos B."/>
            <person name="Lipzen A."/>
            <person name="Chen C."/>
            <person name="Yanf M."/>
            <person name="Daum C."/>
            <person name="Ng V."/>
            <person name="Clum A."/>
            <person name="Ohm R."/>
            <person name="Martin F."/>
            <person name="Silar P."/>
            <person name="Natvig D."/>
            <person name="Lalanne C."/>
            <person name="Gautier V."/>
            <person name="Ament-Velasquez S.L."/>
            <person name="Kruys A."/>
            <person name="Hutchinson M.I."/>
            <person name="Powell A.J."/>
            <person name="Barry K."/>
            <person name="Miller A.N."/>
            <person name="Grigoriev I.V."/>
            <person name="Debuchy R."/>
            <person name="Gladieux P."/>
            <person name="Thoren M.H."/>
            <person name="Johannesson H."/>
        </authorList>
    </citation>
    <scope>NUCLEOTIDE SEQUENCE</scope>
    <source>
        <strain evidence="1">PSN293</strain>
    </source>
</reference>
<gene>
    <name evidence="1" type="ORF">QBC37DRAFT_435131</name>
</gene>
<accession>A0AAN7B1E1</accession>